<accession>A0A6M1PJ41</accession>
<evidence type="ECO:0000256" key="5">
    <source>
        <dbReference type="ARBA" id="ARBA00022692"/>
    </source>
</evidence>
<evidence type="ECO:0000259" key="9">
    <source>
        <dbReference type="PROSITE" id="PS51012"/>
    </source>
</evidence>
<evidence type="ECO:0000256" key="1">
    <source>
        <dbReference type="ARBA" id="ARBA00004651"/>
    </source>
</evidence>
<proteinExistence type="inferred from homology"/>
<feature type="transmembrane region" description="Helical" evidence="8">
    <location>
        <begin position="205"/>
        <end position="226"/>
    </location>
</feature>
<sequence length="438" mass="51117">MIGFFYVLEGYQQSTASLYIKFDIKANAADKYQVFYSSEKNVWSEANSKIESYDAPGGWKTFEIKLPNAIYYIRLDLGNGLATDVEVRNLSFFAVSDARINLQKLDFESNQLRINELNKDHLKTQINGRDPYFYFNASPFTQSVYHGNIGNSFILALLSLLVGAIYYFVAGNAKRLYSFVRDLYRNKNLVYSLAKNDFKTKYASSYLGILWGFIQPLITILTYWFVFQVGLRSGNVGDVPFIVWFIAGIVPWFFFSEALIGATNVFSEYSYLVKKVLFRIELLPFVKIVSAGFVQLFFILFIFIVHGFYGYPPTFYNFQLIYYLICMIVLVTSITFLTSAVMLFFKDLNQIISVIVQIGFWFTPIGWPVSMLSDFWAKLFKLNPMYYIVQGYRDSFINQVLFFERPYETVYFWIFCFFMFTVGFKIFEKLKPHFSDVL</sequence>
<feature type="domain" description="ABC transmembrane type-2" evidence="9">
    <location>
        <begin position="207"/>
        <end position="430"/>
    </location>
</feature>
<comment type="similarity">
    <text evidence="2 8">Belongs to the ABC-2 integral membrane protein family.</text>
</comment>
<dbReference type="PANTHER" id="PTHR30413">
    <property type="entry name" value="INNER MEMBRANE TRANSPORT PERMEASE"/>
    <property type="match status" value="1"/>
</dbReference>
<feature type="transmembrane region" description="Helical" evidence="8">
    <location>
        <begin position="321"/>
        <end position="344"/>
    </location>
</feature>
<evidence type="ECO:0000256" key="7">
    <source>
        <dbReference type="ARBA" id="ARBA00023136"/>
    </source>
</evidence>
<feature type="transmembrane region" description="Helical" evidence="8">
    <location>
        <begin position="149"/>
        <end position="169"/>
    </location>
</feature>
<keyword evidence="7 8" id="KW-0472">Membrane</keyword>
<feature type="transmembrane region" description="Helical" evidence="8">
    <location>
        <begin position="241"/>
        <end position="267"/>
    </location>
</feature>
<evidence type="ECO:0000256" key="2">
    <source>
        <dbReference type="ARBA" id="ARBA00007783"/>
    </source>
</evidence>
<feature type="transmembrane region" description="Helical" evidence="8">
    <location>
        <begin position="410"/>
        <end position="427"/>
    </location>
</feature>
<feature type="transmembrane region" description="Helical" evidence="8">
    <location>
        <begin position="351"/>
        <end position="369"/>
    </location>
</feature>
<gene>
    <name evidence="10" type="ORF">G5B47_08130</name>
</gene>
<keyword evidence="5 8" id="KW-0812">Transmembrane</keyword>
<dbReference type="PROSITE" id="PS51012">
    <property type="entry name" value="ABC_TM2"/>
    <property type="match status" value="1"/>
</dbReference>
<dbReference type="PANTHER" id="PTHR30413:SF10">
    <property type="entry name" value="CAPSULE POLYSACCHARIDE EXPORT INNER-MEMBRANE PROTEIN CTRC"/>
    <property type="match status" value="1"/>
</dbReference>
<keyword evidence="6 8" id="KW-1133">Transmembrane helix</keyword>
<dbReference type="EMBL" id="JAAKGU010000002">
    <property type="protein sequence ID" value="NGM82382.1"/>
    <property type="molecule type" value="Genomic_DNA"/>
</dbReference>
<protein>
    <recommendedName>
        <fullName evidence="8">Transport permease protein</fullName>
    </recommendedName>
</protein>
<dbReference type="InterPro" id="IPR013525">
    <property type="entry name" value="ABC2_TM"/>
</dbReference>
<evidence type="ECO:0000256" key="8">
    <source>
        <dbReference type="RuleBase" id="RU361157"/>
    </source>
</evidence>
<evidence type="ECO:0000256" key="3">
    <source>
        <dbReference type="ARBA" id="ARBA00022448"/>
    </source>
</evidence>
<dbReference type="Proteomes" id="UP000480151">
    <property type="component" value="Unassembled WGS sequence"/>
</dbReference>
<feature type="transmembrane region" description="Helical" evidence="8">
    <location>
        <begin position="288"/>
        <end position="309"/>
    </location>
</feature>
<dbReference type="AlphaFoldDB" id="A0A6M1PJ41"/>
<evidence type="ECO:0000256" key="4">
    <source>
        <dbReference type="ARBA" id="ARBA00022475"/>
    </source>
</evidence>
<comment type="subcellular location">
    <subcellularLocation>
        <location evidence="1 8">Cell membrane</location>
        <topology evidence="1 8">Multi-pass membrane protein</topology>
    </subcellularLocation>
</comment>
<keyword evidence="3 8" id="KW-0813">Transport</keyword>
<keyword evidence="11" id="KW-1185">Reference proteome</keyword>
<comment type="caution">
    <text evidence="10">The sequence shown here is derived from an EMBL/GenBank/DDBJ whole genome shotgun (WGS) entry which is preliminary data.</text>
</comment>
<evidence type="ECO:0000256" key="6">
    <source>
        <dbReference type="ARBA" id="ARBA00022989"/>
    </source>
</evidence>
<evidence type="ECO:0000313" key="11">
    <source>
        <dbReference type="Proteomes" id="UP000480151"/>
    </source>
</evidence>
<dbReference type="GO" id="GO:0140359">
    <property type="term" value="F:ABC-type transporter activity"/>
    <property type="evidence" value="ECO:0007669"/>
    <property type="project" value="InterPro"/>
</dbReference>
<organism evidence="10 11">
    <name type="scientific">Paenibacillus apii</name>
    <dbReference type="NCBI Taxonomy" id="1850370"/>
    <lineage>
        <taxon>Bacteria</taxon>
        <taxon>Bacillati</taxon>
        <taxon>Bacillota</taxon>
        <taxon>Bacilli</taxon>
        <taxon>Bacillales</taxon>
        <taxon>Paenibacillaceae</taxon>
        <taxon>Paenibacillus</taxon>
    </lineage>
</organism>
<dbReference type="Pfam" id="PF01061">
    <property type="entry name" value="ABC2_membrane"/>
    <property type="match status" value="1"/>
</dbReference>
<dbReference type="GO" id="GO:0005886">
    <property type="term" value="C:plasma membrane"/>
    <property type="evidence" value="ECO:0007669"/>
    <property type="project" value="UniProtKB-SubCell"/>
</dbReference>
<dbReference type="InterPro" id="IPR047817">
    <property type="entry name" value="ABC2_TM_bact-type"/>
</dbReference>
<name>A0A6M1PJ41_9BACL</name>
<keyword evidence="4 8" id="KW-1003">Cell membrane</keyword>
<dbReference type="GO" id="GO:0015920">
    <property type="term" value="P:lipopolysaccharide transport"/>
    <property type="evidence" value="ECO:0007669"/>
    <property type="project" value="TreeGrafter"/>
</dbReference>
<evidence type="ECO:0000313" key="10">
    <source>
        <dbReference type="EMBL" id="NGM82382.1"/>
    </source>
</evidence>
<reference evidence="10 11" key="1">
    <citation type="submission" date="2020-02" db="EMBL/GenBank/DDBJ databases">
        <authorList>
            <person name="Gao J."/>
            <person name="Sun J."/>
        </authorList>
    </citation>
    <scope>NUCLEOTIDE SEQUENCE [LARGE SCALE GENOMIC DNA]</scope>
    <source>
        <strain evidence="10 11">7124</strain>
    </source>
</reference>